<dbReference type="AlphaFoldDB" id="A0A1J8Q416"/>
<dbReference type="GO" id="GO:0009249">
    <property type="term" value="P:protein lipoylation"/>
    <property type="evidence" value="ECO:0007669"/>
    <property type="project" value="InterPro"/>
</dbReference>
<dbReference type="Proteomes" id="UP000183567">
    <property type="component" value="Unassembled WGS sequence"/>
</dbReference>
<evidence type="ECO:0000256" key="1">
    <source>
        <dbReference type="ARBA" id="ARBA00003253"/>
    </source>
</evidence>
<sequence>MSTFRDSASGSQPYKDPTPLPDSVPRVQELGATSAPLKSAAFFIGAYCKEYNEDFMLCKNEGRGDPGQCLKEGRRVTRINKMRENCLEQFDTHWNCLELNNQEYFACRKPERTLNKCMFEKLGLTKTIPGTPAGKKQVHEVENPIYTTVQRLFRHAPQKEPLLLLYRDAPCVVIGRNQNPWKEVNLRAARAQGIPWDLGNTNFSIHIPRASFDRGATAQVVLRAVRALGVDAHVNERNDICVGGEKASGSAYKIVSGRAYHHGTMLITTRLETLGDLLRVNKVCPYFGPRSDTMITKGVASVRSPVCNLAQFRETVSHDTFVAAVVDSFKTEYGVRDEPCIVNETDDLARIEYIQRGMAELPSWDWAYGQTPEFEYTVTKSFMWGDVVAHIRARHGVILSCTLQGLDSELGKVLEGKRYGFVEDGDVGVDVSGKNAVVWAWLKEEMNSYD</sequence>
<name>A0A1J8Q416_9AGAM</name>
<organism evidence="7 8">
    <name type="scientific">Rhizopogon vesiculosus</name>
    <dbReference type="NCBI Taxonomy" id="180088"/>
    <lineage>
        <taxon>Eukaryota</taxon>
        <taxon>Fungi</taxon>
        <taxon>Dikarya</taxon>
        <taxon>Basidiomycota</taxon>
        <taxon>Agaricomycotina</taxon>
        <taxon>Agaricomycetes</taxon>
        <taxon>Agaricomycetidae</taxon>
        <taxon>Boletales</taxon>
        <taxon>Suillineae</taxon>
        <taxon>Rhizopogonaceae</taxon>
        <taxon>Rhizopogon</taxon>
    </lineage>
</organism>
<feature type="domain" description="BPL/LPL catalytic" evidence="6">
    <location>
        <begin position="132"/>
        <end position="337"/>
    </location>
</feature>
<comment type="similarity">
    <text evidence="3">Belongs to the LplA family.</text>
</comment>
<evidence type="ECO:0000256" key="4">
    <source>
        <dbReference type="ARBA" id="ARBA00015925"/>
    </source>
</evidence>
<dbReference type="Gene3D" id="3.30.930.10">
    <property type="entry name" value="Bira Bifunctional Protein, Domain 2"/>
    <property type="match status" value="1"/>
</dbReference>
<evidence type="ECO:0000313" key="7">
    <source>
        <dbReference type="EMBL" id="OJA08008.1"/>
    </source>
</evidence>
<evidence type="ECO:0000256" key="2">
    <source>
        <dbReference type="ARBA" id="ARBA00005085"/>
    </source>
</evidence>
<dbReference type="InterPro" id="IPR004143">
    <property type="entry name" value="BPL_LPL_catalytic"/>
</dbReference>
<dbReference type="GO" id="GO:0005739">
    <property type="term" value="C:mitochondrion"/>
    <property type="evidence" value="ECO:0007669"/>
    <property type="project" value="TreeGrafter"/>
</dbReference>
<dbReference type="InterPro" id="IPR045864">
    <property type="entry name" value="aa-tRNA-synth_II/BPL/LPL"/>
</dbReference>
<keyword evidence="8" id="KW-1185">Reference proteome</keyword>
<dbReference type="PANTHER" id="PTHR12561:SF3">
    <property type="entry name" value="LIPOYLTRANSFERASE 1, MITOCHONDRIAL"/>
    <property type="match status" value="1"/>
</dbReference>
<evidence type="ECO:0000259" key="6">
    <source>
        <dbReference type="PROSITE" id="PS51733"/>
    </source>
</evidence>
<dbReference type="GO" id="GO:0017118">
    <property type="term" value="F:lipoyltransferase activity"/>
    <property type="evidence" value="ECO:0007669"/>
    <property type="project" value="TreeGrafter"/>
</dbReference>
<comment type="function">
    <text evidence="1">Catalyzes both the ATP-dependent activation of exogenously supplied lipoate to lipoyl-AMP and the transfer of the activated lipoyl onto the lipoyl domains of lipoate-dependent enzymes.</text>
</comment>
<proteinExistence type="inferred from homology"/>
<dbReference type="UniPathway" id="UPA00537">
    <property type="reaction ID" value="UER00595"/>
</dbReference>
<dbReference type="InterPro" id="IPR004562">
    <property type="entry name" value="LipoylTrfase_LipoateP_Ligase"/>
</dbReference>
<dbReference type="SUPFAM" id="SSF55681">
    <property type="entry name" value="Class II aaRS and biotin synthetases"/>
    <property type="match status" value="1"/>
</dbReference>
<evidence type="ECO:0000313" key="8">
    <source>
        <dbReference type="Proteomes" id="UP000183567"/>
    </source>
</evidence>
<evidence type="ECO:0000256" key="5">
    <source>
        <dbReference type="SAM" id="MobiDB-lite"/>
    </source>
</evidence>
<accession>A0A1J8Q416</accession>
<dbReference type="STRING" id="180088.A0A1J8Q416"/>
<comment type="caution">
    <text evidence="7">The sequence shown here is derived from an EMBL/GenBank/DDBJ whole genome shotgun (WGS) entry which is preliminary data.</text>
</comment>
<feature type="compositionally biased region" description="Polar residues" evidence="5">
    <location>
        <begin position="1"/>
        <end position="12"/>
    </location>
</feature>
<feature type="region of interest" description="Disordered" evidence="5">
    <location>
        <begin position="1"/>
        <end position="25"/>
    </location>
</feature>
<dbReference type="PANTHER" id="PTHR12561">
    <property type="entry name" value="LIPOATE-PROTEIN LIGASE"/>
    <property type="match status" value="1"/>
</dbReference>
<comment type="pathway">
    <text evidence="2">Protein modification; protein lipoylation via exogenous pathway; protein N(6)-(lipoyl)lysine from lipoate: step 2/2.</text>
</comment>
<protein>
    <recommendedName>
        <fullName evidence="4">Putative lipoate-protein ligase A</fullName>
    </recommendedName>
</protein>
<reference evidence="7 8" key="1">
    <citation type="submission" date="2016-03" db="EMBL/GenBank/DDBJ databases">
        <title>Comparative genomics of the ectomycorrhizal sister species Rhizopogon vinicolor and Rhizopogon vesiculosus (Basidiomycota: Boletales) reveals a divergence of the mating type B locus.</title>
        <authorList>
            <person name="Mujic A.B."/>
            <person name="Kuo A."/>
            <person name="Tritt A."/>
            <person name="Lipzen A."/>
            <person name="Chen C."/>
            <person name="Johnson J."/>
            <person name="Sharma A."/>
            <person name="Barry K."/>
            <person name="Grigoriev I.V."/>
            <person name="Spatafora J.W."/>
        </authorList>
    </citation>
    <scope>NUCLEOTIDE SEQUENCE [LARGE SCALE GENOMIC DNA]</scope>
    <source>
        <strain evidence="7 8">AM-OR11-056</strain>
    </source>
</reference>
<dbReference type="Pfam" id="PF21948">
    <property type="entry name" value="LplA-B_cat"/>
    <property type="match status" value="1"/>
</dbReference>
<gene>
    <name evidence="7" type="ORF">AZE42_01091</name>
</gene>
<dbReference type="CDD" id="cd16443">
    <property type="entry name" value="LplA"/>
    <property type="match status" value="1"/>
</dbReference>
<dbReference type="PROSITE" id="PS51733">
    <property type="entry name" value="BPL_LPL_CATALYTIC"/>
    <property type="match status" value="1"/>
</dbReference>
<evidence type="ECO:0000256" key="3">
    <source>
        <dbReference type="ARBA" id="ARBA00008242"/>
    </source>
</evidence>
<dbReference type="EMBL" id="LVVM01006478">
    <property type="protein sequence ID" value="OJA08008.1"/>
    <property type="molecule type" value="Genomic_DNA"/>
</dbReference>
<dbReference type="OrthoDB" id="201621at2759"/>